<dbReference type="RefSeq" id="XP_007827579.1">
    <property type="nucleotide sequence ID" value="XM_007829388.1"/>
</dbReference>
<dbReference type="eggNOG" id="ENOG502QQXX">
    <property type="taxonomic scope" value="Eukaryota"/>
</dbReference>
<dbReference type="PANTHER" id="PTHR31668:SF4">
    <property type="entry name" value="TRANSCRIPTIONAL ACTIVATOR PROTEIN DAL81"/>
    <property type="match status" value="1"/>
</dbReference>
<dbReference type="PROSITE" id="PS50048">
    <property type="entry name" value="ZN2_CY6_FUNGAL_2"/>
    <property type="match status" value="1"/>
</dbReference>
<organism evidence="5 6">
    <name type="scientific">Pestalotiopsis fici (strain W106-1 / CGMCC3.15140)</name>
    <dbReference type="NCBI Taxonomy" id="1229662"/>
    <lineage>
        <taxon>Eukaryota</taxon>
        <taxon>Fungi</taxon>
        <taxon>Dikarya</taxon>
        <taxon>Ascomycota</taxon>
        <taxon>Pezizomycotina</taxon>
        <taxon>Sordariomycetes</taxon>
        <taxon>Xylariomycetidae</taxon>
        <taxon>Amphisphaeriales</taxon>
        <taxon>Sporocadaceae</taxon>
        <taxon>Pestalotiopsis</taxon>
    </lineage>
</organism>
<dbReference type="InParanoid" id="W3XLV5"/>
<dbReference type="OrthoDB" id="2264294at2759"/>
<dbReference type="STRING" id="1229662.W3XLV5"/>
<dbReference type="PROSITE" id="PS00463">
    <property type="entry name" value="ZN2_CY6_FUNGAL_1"/>
    <property type="match status" value="1"/>
</dbReference>
<feature type="domain" description="Zn(2)-C6 fungal-type" evidence="4">
    <location>
        <begin position="10"/>
        <end position="42"/>
    </location>
</feature>
<dbReference type="EMBL" id="KI912109">
    <property type="protein sequence ID" value="ETS86979.1"/>
    <property type="molecule type" value="Genomic_DNA"/>
</dbReference>
<dbReference type="GO" id="GO:0001080">
    <property type="term" value="P:nitrogen catabolite activation of transcription from RNA polymerase II promoter"/>
    <property type="evidence" value="ECO:0007669"/>
    <property type="project" value="TreeGrafter"/>
</dbReference>
<dbReference type="Pfam" id="PF00172">
    <property type="entry name" value="Zn_clus"/>
    <property type="match status" value="1"/>
</dbReference>
<dbReference type="CDD" id="cd12148">
    <property type="entry name" value="fungal_TF_MHR"/>
    <property type="match status" value="1"/>
</dbReference>
<protein>
    <recommendedName>
        <fullName evidence="4">Zn(2)-C6 fungal-type domain-containing protein</fullName>
    </recommendedName>
</protein>
<dbReference type="GO" id="GO:0006351">
    <property type="term" value="P:DNA-templated transcription"/>
    <property type="evidence" value="ECO:0007669"/>
    <property type="project" value="InterPro"/>
</dbReference>
<dbReference type="SMART" id="SM00906">
    <property type="entry name" value="Fungal_trans"/>
    <property type="match status" value="1"/>
</dbReference>
<proteinExistence type="predicted"/>
<dbReference type="InterPro" id="IPR050797">
    <property type="entry name" value="Carb_Metab_Trans_Reg"/>
</dbReference>
<evidence type="ECO:0000313" key="6">
    <source>
        <dbReference type="Proteomes" id="UP000030651"/>
    </source>
</evidence>
<dbReference type="InterPro" id="IPR001138">
    <property type="entry name" value="Zn2Cys6_DnaBD"/>
</dbReference>
<dbReference type="GO" id="GO:0005634">
    <property type="term" value="C:nucleus"/>
    <property type="evidence" value="ECO:0007669"/>
    <property type="project" value="TreeGrafter"/>
</dbReference>
<evidence type="ECO:0000256" key="3">
    <source>
        <dbReference type="SAM" id="MobiDB-lite"/>
    </source>
</evidence>
<evidence type="ECO:0000256" key="1">
    <source>
        <dbReference type="ARBA" id="ARBA00022723"/>
    </source>
</evidence>
<accession>W3XLV5</accession>
<dbReference type="InterPro" id="IPR007219">
    <property type="entry name" value="XnlR_reg_dom"/>
</dbReference>
<feature type="region of interest" description="Disordered" evidence="3">
    <location>
        <begin position="44"/>
        <end position="119"/>
    </location>
</feature>
<gene>
    <name evidence="5" type="ORF">PFICI_00807</name>
</gene>
<keyword evidence="1" id="KW-0479">Metal-binding</keyword>
<dbReference type="GeneID" id="19265820"/>
<dbReference type="GO" id="GO:0000981">
    <property type="term" value="F:DNA-binding transcription factor activity, RNA polymerase II-specific"/>
    <property type="evidence" value="ECO:0007669"/>
    <property type="project" value="InterPro"/>
</dbReference>
<keyword evidence="2" id="KW-0539">Nucleus</keyword>
<name>W3XLV5_PESFW</name>
<dbReference type="HOGENOM" id="CLU_006632_1_1_1"/>
<feature type="compositionally biased region" description="Polar residues" evidence="3">
    <location>
        <begin position="66"/>
        <end position="80"/>
    </location>
</feature>
<dbReference type="CDD" id="cd00067">
    <property type="entry name" value="GAL4"/>
    <property type="match status" value="1"/>
</dbReference>
<dbReference type="KEGG" id="pfy:PFICI_00807"/>
<dbReference type="Proteomes" id="UP000030651">
    <property type="component" value="Unassembled WGS sequence"/>
</dbReference>
<reference evidence="6" key="1">
    <citation type="journal article" date="2015" name="BMC Genomics">
        <title>Genomic and transcriptomic analysis of the endophytic fungus Pestalotiopsis fici reveals its lifestyle and high potential for synthesis of natural products.</title>
        <authorList>
            <person name="Wang X."/>
            <person name="Zhang X."/>
            <person name="Liu L."/>
            <person name="Xiang M."/>
            <person name="Wang W."/>
            <person name="Sun X."/>
            <person name="Che Y."/>
            <person name="Guo L."/>
            <person name="Liu G."/>
            <person name="Guo L."/>
            <person name="Wang C."/>
            <person name="Yin W.B."/>
            <person name="Stadler M."/>
            <person name="Zhang X."/>
            <person name="Liu X."/>
        </authorList>
    </citation>
    <scope>NUCLEOTIDE SEQUENCE [LARGE SCALE GENOMIC DNA]</scope>
    <source>
        <strain evidence="6">W106-1 / CGMCC3.15140</strain>
    </source>
</reference>
<evidence type="ECO:0000256" key="2">
    <source>
        <dbReference type="ARBA" id="ARBA00023242"/>
    </source>
</evidence>
<dbReference type="AlphaFoldDB" id="W3XLV5"/>
<dbReference type="SUPFAM" id="SSF57701">
    <property type="entry name" value="Zn2/Cys6 DNA-binding domain"/>
    <property type="match status" value="1"/>
</dbReference>
<sequence length="616" mass="68854">MAPRARSSAACDTCRLRKTKCVLRPGEERCILCAFHELECVFDPDGPRRKRQRRRRSTQDGAGLVEQQQDTSHTGTGQHVQQRRHHQETLAEPAASSRETYVDLSSPESSRDRISTPPAAAYPSILNETLGLDPANHAEYVGPSDYRDPLLLDLRLNTENSSSFVRRTDNRTLFIVHSDEAAASDARRIADVDAIEAVVHPHGPNLVNLYFRFVHPSFPILHKDVFIAKHRVSYRYFTPSLLAAVYLLSIEWRLHDSVLASSDIRTGPDVTALEQLADAAIQEDMRTPKLSTLEAGLLLLQRHKLQLVERPVASIWRLHSQIVAISHELGLHADCSSWSTPDWEVGLRRRIAWALYMQDRWISFVHGRPALLHDDDWDVQPCSSSDFPEYHDKPDDSSIGTIAAPTGWRLFLRQIELSQILCEIYRIYYATSATRRNGSLDQMGVRAAVDLAKPIIARLSQWKSALSPDLAFTASKPRTLCASASLHLAYHTVVIAMYRALVRILTPDTPESLYTAVRSAARDKLQAAVQLLGSMQPEHTSAFWGSVASYQVAMIGAFAGLLWATAETSEEIAWCAARIDDLKWALRVRGAAAPFAREALQLLEHETSGLNALKAT</sequence>
<dbReference type="OMA" id="YLIALDW"/>
<keyword evidence="6" id="KW-1185">Reference proteome</keyword>
<dbReference type="Pfam" id="PF04082">
    <property type="entry name" value="Fungal_trans"/>
    <property type="match status" value="1"/>
</dbReference>
<dbReference type="InterPro" id="IPR036864">
    <property type="entry name" value="Zn2-C6_fun-type_DNA-bd_sf"/>
</dbReference>
<dbReference type="GO" id="GO:0003677">
    <property type="term" value="F:DNA binding"/>
    <property type="evidence" value="ECO:0007669"/>
    <property type="project" value="InterPro"/>
</dbReference>
<dbReference type="Gene3D" id="4.10.240.10">
    <property type="entry name" value="Zn(2)-C6 fungal-type DNA-binding domain"/>
    <property type="match status" value="1"/>
</dbReference>
<evidence type="ECO:0000313" key="5">
    <source>
        <dbReference type="EMBL" id="ETS86979.1"/>
    </source>
</evidence>
<dbReference type="PANTHER" id="PTHR31668">
    <property type="entry name" value="GLUCOSE TRANSPORT TRANSCRIPTION REGULATOR RGT1-RELATED-RELATED"/>
    <property type="match status" value="1"/>
</dbReference>
<dbReference type="GO" id="GO:0008270">
    <property type="term" value="F:zinc ion binding"/>
    <property type="evidence" value="ECO:0007669"/>
    <property type="project" value="InterPro"/>
</dbReference>
<dbReference type="SMART" id="SM00066">
    <property type="entry name" value="GAL4"/>
    <property type="match status" value="1"/>
</dbReference>
<evidence type="ECO:0000259" key="4">
    <source>
        <dbReference type="PROSITE" id="PS50048"/>
    </source>
</evidence>